<dbReference type="Proteomes" id="UP000234857">
    <property type="component" value="Unassembled WGS sequence"/>
</dbReference>
<dbReference type="InterPro" id="IPR021133">
    <property type="entry name" value="HEAT_type_2"/>
</dbReference>
<comment type="function">
    <text evidence="1">Catalyzes the hydroxylation of the N(6)-(4-aminobutyl)-L-lysine intermediate produced by deoxyhypusine synthase/DHPS on a critical lysine of the eukaryotic translation initiation factor 5A/eIF-5A. This is the second step of the post-translational modification of that lysine into an unusual amino acid residue named hypusine. Hypusination is unique to mature eIF-5A factor and is essential for its function.</text>
</comment>
<name>A0A2N5ZKQ8_MUIH1</name>
<reference evidence="2 3" key="1">
    <citation type="submission" date="2017-11" db="EMBL/GenBank/DDBJ databases">
        <title>Genome-resolved metagenomics identifies genetic mobility, metabolic interactions, and unexpected diversity in perchlorate-reducing communities.</title>
        <authorList>
            <person name="Barnum T.P."/>
            <person name="Figueroa I.A."/>
            <person name="Carlstrom C.I."/>
            <person name="Lucas L.N."/>
            <person name="Engelbrektson A.L."/>
            <person name="Coates J.D."/>
        </authorList>
    </citation>
    <scope>NUCLEOTIDE SEQUENCE [LARGE SCALE GENOMIC DNA]</scope>
    <source>
        <strain evidence="2">BM706</strain>
    </source>
</reference>
<comment type="caution">
    <text evidence="2">The sequence shown here is derived from an EMBL/GenBank/DDBJ whole genome shotgun (WGS) entry which is preliminary data.</text>
</comment>
<dbReference type="PANTHER" id="PTHR12697">
    <property type="entry name" value="PBS LYASE HEAT-LIKE PROTEIN"/>
    <property type="match status" value="1"/>
</dbReference>
<evidence type="ECO:0000313" key="2">
    <source>
        <dbReference type="EMBL" id="PLX19192.1"/>
    </source>
</evidence>
<protein>
    <recommendedName>
        <fullName evidence="4">HEAT repeat domain-containing protein</fullName>
    </recommendedName>
</protein>
<accession>A0A2N5ZKQ8</accession>
<dbReference type="SUPFAM" id="SSF48371">
    <property type="entry name" value="ARM repeat"/>
    <property type="match status" value="1"/>
</dbReference>
<dbReference type="InterPro" id="IPR011989">
    <property type="entry name" value="ARM-like"/>
</dbReference>
<evidence type="ECO:0008006" key="4">
    <source>
        <dbReference type="Google" id="ProtNLM"/>
    </source>
</evidence>
<evidence type="ECO:0000313" key="3">
    <source>
        <dbReference type="Proteomes" id="UP000234857"/>
    </source>
</evidence>
<gene>
    <name evidence="2" type="ORF">C0601_02415</name>
</gene>
<dbReference type="InterPro" id="IPR016024">
    <property type="entry name" value="ARM-type_fold"/>
</dbReference>
<evidence type="ECO:0000256" key="1">
    <source>
        <dbReference type="ARBA" id="ARBA00045876"/>
    </source>
</evidence>
<dbReference type="GO" id="GO:0016491">
    <property type="term" value="F:oxidoreductase activity"/>
    <property type="evidence" value="ECO:0007669"/>
    <property type="project" value="TreeGrafter"/>
</dbReference>
<dbReference type="Gene3D" id="1.25.10.10">
    <property type="entry name" value="Leucine-rich Repeat Variant"/>
    <property type="match status" value="1"/>
</dbReference>
<proteinExistence type="predicted"/>
<dbReference type="PANTHER" id="PTHR12697:SF5">
    <property type="entry name" value="DEOXYHYPUSINE HYDROXYLASE"/>
    <property type="match status" value="1"/>
</dbReference>
<dbReference type="AlphaFoldDB" id="A0A2N5ZKQ8"/>
<dbReference type="Pfam" id="PF13646">
    <property type="entry name" value="HEAT_2"/>
    <property type="match status" value="1"/>
</dbReference>
<dbReference type="PROSITE" id="PS50077">
    <property type="entry name" value="HEAT_REPEAT"/>
    <property type="match status" value="1"/>
</dbReference>
<dbReference type="EMBL" id="PKTG01000038">
    <property type="protein sequence ID" value="PLX19192.1"/>
    <property type="molecule type" value="Genomic_DNA"/>
</dbReference>
<organism evidence="2 3">
    <name type="scientific">Muiribacterium halophilum</name>
    <dbReference type="NCBI Taxonomy" id="2053465"/>
    <lineage>
        <taxon>Bacteria</taxon>
        <taxon>Candidatus Muiribacteriota</taxon>
        <taxon>Candidatus Muiribacteriia</taxon>
        <taxon>Candidatus Muiribacteriales</taxon>
        <taxon>Candidatus Muiribacteriaceae</taxon>
        <taxon>Candidatus Muiribacterium</taxon>
    </lineage>
</organism>
<sequence length="383" mass="43977">MYNKCMSIDKMLSEKLYNPSKAVRFEALKNLVKRNKMNTSSLLRKFLLFEKDKELIFYARKSLDILSKNLRKKITPFDITDHEFIQALYSNDNAAKIDTMQKIIKLRKKKYLPYLIEKTKTEDDIFVIATLVKAIGYLGSEENIDLLCEFLKSPDGRVRANTVEALAVIGGEKVLPVVLPMLEDKHPRVKITTANYLISNSDDINIDNIIEKYSRSNSLPEKAAVIFLIDKIRAPRYANVLMLLSKDKNKVIAKDAQSALKKISKIQDTAENIDEFAMLEKLSVDRQPDPLTPDSRPKSHDTFFSLVEKLFDSRNPDDIKKTILKLERLGDTRAIEKLNVLESNSKVVNYFKKRAIDKLSNIEQHITTCPNCGFQIRKEKNEA</sequence>